<gene>
    <name evidence="1" type="ORF">HanXRQr2_Chr15g0705721</name>
</gene>
<dbReference type="EMBL" id="MNCJ02000330">
    <property type="protein sequence ID" value="KAF5765605.1"/>
    <property type="molecule type" value="Genomic_DNA"/>
</dbReference>
<dbReference type="Gramene" id="mRNA:HanXRQr2_Chr15g0705721">
    <property type="protein sequence ID" value="mRNA:HanXRQr2_Chr15g0705721"/>
    <property type="gene ID" value="HanXRQr2_Chr15g0705721"/>
</dbReference>
<dbReference type="AlphaFoldDB" id="A0A9K3E2C6"/>
<reference evidence="1" key="1">
    <citation type="journal article" date="2017" name="Nature">
        <title>The sunflower genome provides insights into oil metabolism, flowering and Asterid evolution.</title>
        <authorList>
            <person name="Badouin H."/>
            <person name="Gouzy J."/>
            <person name="Grassa C.J."/>
            <person name="Murat F."/>
            <person name="Staton S.E."/>
            <person name="Cottret L."/>
            <person name="Lelandais-Briere C."/>
            <person name="Owens G.L."/>
            <person name="Carrere S."/>
            <person name="Mayjonade B."/>
            <person name="Legrand L."/>
            <person name="Gill N."/>
            <person name="Kane N.C."/>
            <person name="Bowers J.E."/>
            <person name="Hubner S."/>
            <person name="Bellec A."/>
            <person name="Berard A."/>
            <person name="Berges H."/>
            <person name="Blanchet N."/>
            <person name="Boniface M.C."/>
            <person name="Brunel D."/>
            <person name="Catrice O."/>
            <person name="Chaidir N."/>
            <person name="Claudel C."/>
            <person name="Donnadieu C."/>
            <person name="Faraut T."/>
            <person name="Fievet G."/>
            <person name="Helmstetter N."/>
            <person name="King M."/>
            <person name="Knapp S.J."/>
            <person name="Lai Z."/>
            <person name="Le Paslier M.C."/>
            <person name="Lippi Y."/>
            <person name="Lorenzon L."/>
            <person name="Mandel J.R."/>
            <person name="Marage G."/>
            <person name="Marchand G."/>
            <person name="Marquand E."/>
            <person name="Bret-Mestries E."/>
            <person name="Morien E."/>
            <person name="Nambeesan S."/>
            <person name="Nguyen T."/>
            <person name="Pegot-Espagnet P."/>
            <person name="Pouilly N."/>
            <person name="Raftis F."/>
            <person name="Sallet E."/>
            <person name="Schiex T."/>
            <person name="Thomas J."/>
            <person name="Vandecasteele C."/>
            <person name="Vares D."/>
            <person name="Vear F."/>
            <person name="Vautrin S."/>
            <person name="Crespi M."/>
            <person name="Mangin B."/>
            <person name="Burke J.M."/>
            <person name="Salse J."/>
            <person name="Munos S."/>
            <person name="Vincourt P."/>
            <person name="Rieseberg L.H."/>
            <person name="Langlade N.B."/>
        </authorList>
    </citation>
    <scope>NUCLEOTIDE SEQUENCE</scope>
    <source>
        <tissue evidence="1">Leaves</tissue>
    </source>
</reference>
<dbReference type="Proteomes" id="UP000215914">
    <property type="component" value="Unassembled WGS sequence"/>
</dbReference>
<evidence type="ECO:0000313" key="2">
    <source>
        <dbReference type="Proteomes" id="UP000215914"/>
    </source>
</evidence>
<name>A0A9K3E2C6_HELAN</name>
<reference evidence="1" key="2">
    <citation type="submission" date="2020-06" db="EMBL/GenBank/DDBJ databases">
        <title>Helianthus annuus Genome sequencing and assembly Release 2.</title>
        <authorList>
            <person name="Gouzy J."/>
            <person name="Langlade N."/>
            <person name="Munos S."/>
        </authorList>
    </citation>
    <scope>NUCLEOTIDE SEQUENCE</scope>
    <source>
        <tissue evidence="1">Leaves</tissue>
    </source>
</reference>
<evidence type="ECO:0000313" key="1">
    <source>
        <dbReference type="EMBL" id="KAF5765605.1"/>
    </source>
</evidence>
<protein>
    <submittedName>
        <fullName evidence="1">Uncharacterized protein</fullName>
    </submittedName>
</protein>
<keyword evidence="2" id="KW-1185">Reference proteome</keyword>
<proteinExistence type="predicted"/>
<sequence length="47" mass="5170">MRIRSSVARLNTVTSSSVGDQEVTAIEFDGDGAYHVSVGTWRLRWTG</sequence>
<accession>A0A9K3E2C6</accession>
<organism evidence="1 2">
    <name type="scientific">Helianthus annuus</name>
    <name type="common">Common sunflower</name>
    <dbReference type="NCBI Taxonomy" id="4232"/>
    <lineage>
        <taxon>Eukaryota</taxon>
        <taxon>Viridiplantae</taxon>
        <taxon>Streptophyta</taxon>
        <taxon>Embryophyta</taxon>
        <taxon>Tracheophyta</taxon>
        <taxon>Spermatophyta</taxon>
        <taxon>Magnoliopsida</taxon>
        <taxon>eudicotyledons</taxon>
        <taxon>Gunneridae</taxon>
        <taxon>Pentapetalae</taxon>
        <taxon>asterids</taxon>
        <taxon>campanulids</taxon>
        <taxon>Asterales</taxon>
        <taxon>Asteraceae</taxon>
        <taxon>Asteroideae</taxon>
        <taxon>Heliantheae alliance</taxon>
        <taxon>Heliantheae</taxon>
        <taxon>Helianthus</taxon>
    </lineage>
</organism>
<comment type="caution">
    <text evidence="1">The sequence shown here is derived from an EMBL/GenBank/DDBJ whole genome shotgun (WGS) entry which is preliminary data.</text>
</comment>